<gene>
    <name evidence="2" type="ORF">GCM10023205_05260</name>
</gene>
<proteinExistence type="predicted"/>
<comment type="caution">
    <text evidence="2">The sequence shown here is derived from an EMBL/GenBank/DDBJ whole genome shotgun (WGS) entry which is preliminary data.</text>
</comment>
<evidence type="ECO:0008006" key="4">
    <source>
        <dbReference type="Google" id="ProtNLM"/>
    </source>
</evidence>
<dbReference type="EMBL" id="BAABHS010000002">
    <property type="protein sequence ID" value="GAA4948176.1"/>
    <property type="molecule type" value="Genomic_DNA"/>
</dbReference>
<feature type="region of interest" description="Disordered" evidence="1">
    <location>
        <begin position="110"/>
        <end position="150"/>
    </location>
</feature>
<feature type="compositionally biased region" description="Low complexity" evidence="1">
    <location>
        <begin position="112"/>
        <end position="125"/>
    </location>
</feature>
<feature type="compositionally biased region" description="Basic and acidic residues" evidence="1">
    <location>
        <begin position="127"/>
        <end position="137"/>
    </location>
</feature>
<evidence type="ECO:0000313" key="3">
    <source>
        <dbReference type="Proteomes" id="UP001500466"/>
    </source>
</evidence>
<dbReference type="Proteomes" id="UP001500466">
    <property type="component" value="Unassembled WGS sequence"/>
</dbReference>
<evidence type="ECO:0000256" key="1">
    <source>
        <dbReference type="SAM" id="MobiDB-lite"/>
    </source>
</evidence>
<accession>A0ABP9GUG7</accession>
<name>A0ABP9GUG7_9ACTN</name>
<evidence type="ECO:0000313" key="2">
    <source>
        <dbReference type="EMBL" id="GAA4948176.1"/>
    </source>
</evidence>
<keyword evidence="3" id="KW-1185">Reference proteome</keyword>
<organism evidence="2 3">
    <name type="scientific">Yinghuangia aomiensis</name>
    <dbReference type="NCBI Taxonomy" id="676205"/>
    <lineage>
        <taxon>Bacteria</taxon>
        <taxon>Bacillati</taxon>
        <taxon>Actinomycetota</taxon>
        <taxon>Actinomycetes</taxon>
        <taxon>Kitasatosporales</taxon>
        <taxon>Streptomycetaceae</taxon>
        <taxon>Yinghuangia</taxon>
    </lineage>
</organism>
<reference evidence="3" key="1">
    <citation type="journal article" date="2019" name="Int. J. Syst. Evol. Microbiol.">
        <title>The Global Catalogue of Microorganisms (GCM) 10K type strain sequencing project: providing services to taxonomists for standard genome sequencing and annotation.</title>
        <authorList>
            <consortium name="The Broad Institute Genomics Platform"/>
            <consortium name="The Broad Institute Genome Sequencing Center for Infectious Disease"/>
            <person name="Wu L."/>
            <person name="Ma J."/>
        </authorList>
    </citation>
    <scope>NUCLEOTIDE SEQUENCE [LARGE SCALE GENOMIC DNA]</scope>
    <source>
        <strain evidence="3">JCM 17986</strain>
    </source>
</reference>
<sequence>MTEPTAATAADVFTAVSVRPDVAAAIVEALSPRLRKRLDAGVAKLRDRPATRDGDTWRIAVDDEAALTLDAPGGVVTRDEQVVCACLLAPACSHRAAVVSGLGVALEEPAEAAEPAGADAPAESADSGDRLPADDRPGSVQAAATDPKEAAARASAAQALRDAAAAVLDAGTAGSGAVVQAGLLRAAHTAKLAGLHRAAAAAVAVTAGLRAARADDPAFRLAELTDQLVELLDVAHRVSAGETGGEITGTARQAYAHAGSLRLHGLFTEPIRTDTGHAGVATYTVGADGVLRTVADVMPGGPERIAGAAARAIRMGDAAVDHHALTRAGLLVSGATESPTGRLGAGAAVKAVRSSGVSWHTEPLASLWDTPPADQAVRAAAAAELPPNIRRAGAELMFLDAEILGAAPGDDGADRVLARCGSLLVSLLVADDHPKLAYRDNLRLLASRPGLRLRLVGRLEPGPAPAVRVLAVAPDPDQPTGLTLVDALHGRVNLGLDRLRHADFGGSSAAAREHAAAADGSGVRPATPPFATLTAAGTADDASPAYVIRRQVERAVTGGRQALALAAAPRTGPGLAPGPSAFARDTSRLRRCGMAAGAAVLDRLAAAAADRGRDVFGRLLPADTGRLADAWLAASLYERAVGSVLTASAWGAPEGAKAAAE</sequence>
<protein>
    <recommendedName>
        <fullName evidence="4">SWIM-type domain-containing protein</fullName>
    </recommendedName>
</protein>
<dbReference type="RefSeq" id="WP_345673577.1">
    <property type="nucleotide sequence ID" value="NZ_BAABHS010000002.1"/>
</dbReference>